<dbReference type="GO" id="GO:0042274">
    <property type="term" value="P:ribosomal small subunit biogenesis"/>
    <property type="evidence" value="ECO:0007669"/>
    <property type="project" value="UniProtKB-UniRule"/>
</dbReference>
<keyword evidence="3 5" id="KW-0698">rRNA processing</keyword>
<evidence type="ECO:0000256" key="2">
    <source>
        <dbReference type="ARBA" id="ARBA00022517"/>
    </source>
</evidence>
<evidence type="ECO:0000313" key="9">
    <source>
        <dbReference type="Proteomes" id="UP000033632"/>
    </source>
</evidence>
<dbReference type="InterPro" id="IPR036976">
    <property type="entry name" value="RimM_N_sf"/>
</dbReference>
<evidence type="ECO:0000259" key="6">
    <source>
        <dbReference type="Pfam" id="PF01782"/>
    </source>
</evidence>
<evidence type="ECO:0000313" key="8">
    <source>
        <dbReference type="EMBL" id="KKB11884.1"/>
    </source>
</evidence>
<dbReference type="RefSeq" id="WP_046108574.1">
    <property type="nucleotide sequence ID" value="NZ_JZEX01000106.1"/>
</dbReference>
<keyword evidence="9" id="KW-1185">Reference proteome</keyword>
<evidence type="ECO:0000256" key="4">
    <source>
        <dbReference type="ARBA" id="ARBA00023186"/>
    </source>
</evidence>
<dbReference type="SUPFAM" id="SSF50346">
    <property type="entry name" value="PRC-barrel domain"/>
    <property type="match status" value="1"/>
</dbReference>
<evidence type="ECO:0000256" key="5">
    <source>
        <dbReference type="HAMAP-Rule" id="MF_00014"/>
    </source>
</evidence>
<comment type="similarity">
    <text evidence="5">Belongs to the RimM family.</text>
</comment>
<dbReference type="GO" id="GO:0006364">
    <property type="term" value="P:rRNA processing"/>
    <property type="evidence" value="ECO:0007669"/>
    <property type="project" value="UniProtKB-UniRule"/>
</dbReference>
<dbReference type="AlphaFoldDB" id="A0A0F5FSN3"/>
<comment type="subunit">
    <text evidence="5">Binds ribosomal protein uS19.</text>
</comment>
<dbReference type="GO" id="GO:0005737">
    <property type="term" value="C:cytoplasm"/>
    <property type="evidence" value="ECO:0007669"/>
    <property type="project" value="UniProtKB-SubCell"/>
</dbReference>
<dbReference type="Gene3D" id="2.30.30.240">
    <property type="entry name" value="PRC-barrel domain"/>
    <property type="match status" value="1"/>
</dbReference>
<dbReference type="SUPFAM" id="SSF50447">
    <property type="entry name" value="Translation proteins"/>
    <property type="match status" value="1"/>
</dbReference>
<comment type="caution">
    <text evidence="8">The sequence shown here is derived from an EMBL/GenBank/DDBJ whole genome shotgun (WGS) entry which is preliminary data.</text>
</comment>
<keyword evidence="4 5" id="KW-0143">Chaperone</keyword>
<dbReference type="NCBIfam" id="TIGR02273">
    <property type="entry name" value="16S_RimM"/>
    <property type="match status" value="1"/>
</dbReference>
<sequence>MAKDNRILIGKIGAAHGVKGQVRITPFTQYAEDIAAYGPLGTDRPGLSVTITDLRVQKNVVIARLKSIADRTTAEKLNGVSLYVDRDVLPEPEEEDEFYHADLIGLDARREDGTVIGKVSALPNFGAGDLIEVRDPLSGDTYLYPFTRAVVPDINLDDGYVTIIVPLDAEIGEEEPD</sequence>
<dbReference type="PANTHER" id="PTHR33692">
    <property type="entry name" value="RIBOSOME MATURATION FACTOR RIMM"/>
    <property type="match status" value="1"/>
</dbReference>
<gene>
    <name evidence="5" type="primary">rimM</name>
    <name evidence="8" type="ORF">VE25_10550</name>
</gene>
<dbReference type="GO" id="GO:0005840">
    <property type="term" value="C:ribosome"/>
    <property type="evidence" value="ECO:0007669"/>
    <property type="project" value="InterPro"/>
</dbReference>
<comment type="domain">
    <text evidence="5">The PRC barrel domain binds ribosomal protein uS19.</text>
</comment>
<comment type="function">
    <text evidence="5">An accessory protein needed during the final step in the assembly of 30S ribosomal subunit, possibly for assembly of the head region. Essential for efficient processing of 16S rRNA. May be needed both before and after RbfA during the maturation of 16S rRNA. It has affinity for free ribosomal 30S subunits but not for 70S ribosomes.</text>
</comment>
<dbReference type="PATRIC" id="fig|443610.3.peg.310"/>
<dbReference type="Pfam" id="PF24986">
    <property type="entry name" value="PRC_RimM"/>
    <property type="match status" value="1"/>
</dbReference>
<accession>A0A0F5FSN3</accession>
<reference evidence="8 9" key="1">
    <citation type="submission" date="2015-03" db="EMBL/GenBank/DDBJ databases">
        <authorList>
            <person name="Hassan Y.I."/>
            <person name="Lepp D."/>
            <person name="Li X.-Z."/>
            <person name="Zhou T."/>
        </authorList>
    </citation>
    <scope>NUCLEOTIDE SEQUENCE [LARGE SCALE GENOMIC DNA]</scope>
    <source>
        <strain evidence="8 9">BD-c194</strain>
    </source>
</reference>
<feature type="domain" description="RimM N-terminal" evidence="6">
    <location>
        <begin position="9"/>
        <end position="87"/>
    </location>
</feature>
<dbReference type="Proteomes" id="UP000033632">
    <property type="component" value="Unassembled WGS sequence"/>
</dbReference>
<evidence type="ECO:0000256" key="1">
    <source>
        <dbReference type="ARBA" id="ARBA00022490"/>
    </source>
</evidence>
<dbReference type="Pfam" id="PF01782">
    <property type="entry name" value="RimM"/>
    <property type="match status" value="1"/>
</dbReference>
<evidence type="ECO:0000259" key="7">
    <source>
        <dbReference type="Pfam" id="PF24986"/>
    </source>
</evidence>
<protein>
    <recommendedName>
        <fullName evidence="5">Ribosome maturation factor RimM</fullName>
    </recommendedName>
</protein>
<dbReference type="InterPro" id="IPR011961">
    <property type="entry name" value="RimM"/>
</dbReference>
<dbReference type="Gene3D" id="2.40.30.60">
    <property type="entry name" value="RimM"/>
    <property type="match status" value="1"/>
</dbReference>
<proteinExistence type="inferred from homology"/>
<dbReference type="InterPro" id="IPR011033">
    <property type="entry name" value="PRC_barrel-like_sf"/>
</dbReference>
<dbReference type="OrthoDB" id="9788191at2"/>
<dbReference type="STRING" id="443610.VE25_10550"/>
<dbReference type="InterPro" id="IPR056792">
    <property type="entry name" value="PRC_RimM"/>
</dbReference>
<keyword evidence="2 5" id="KW-0690">Ribosome biogenesis</keyword>
<evidence type="ECO:0000256" key="3">
    <source>
        <dbReference type="ARBA" id="ARBA00022552"/>
    </source>
</evidence>
<dbReference type="GO" id="GO:0043022">
    <property type="term" value="F:ribosome binding"/>
    <property type="evidence" value="ECO:0007669"/>
    <property type="project" value="InterPro"/>
</dbReference>
<organism evidence="8 9">
    <name type="scientific">Devosia geojensis</name>
    <dbReference type="NCBI Taxonomy" id="443610"/>
    <lineage>
        <taxon>Bacteria</taxon>
        <taxon>Pseudomonadati</taxon>
        <taxon>Pseudomonadota</taxon>
        <taxon>Alphaproteobacteria</taxon>
        <taxon>Hyphomicrobiales</taxon>
        <taxon>Devosiaceae</taxon>
        <taxon>Devosia</taxon>
    </lineage>
</organism>
<dbReference type="InterPro" id="IPR002676">
    <property type="entry name" value="RimM_N"/>
</dbReference>
<dbReference type="EMBL" id="JZEX01000106">
    <property type="protein sequence ID" value="KKB11884.1"/>
    <property type="molecule type" value="Genomic_DNA"/>
</dbReference>
<keyword evidence="1 5" id="KW-0963">Cytoplasm</keyword>
<dbReference type="PANTHER" id="PTHR33692:SF1">
    <property type="entry name" value="RIBOSOME MATURATION FACTOR RIMM"/>
    <property type="match status" value="1"/>
</dbReference>
<dbReference type="HAMAP" id="MF_00014">
    <property type="entry name" value="Ribosome_mat_RimM"/>
    <property type="match status" value="1"/>
</dbReference>
<dbReference type="InterPro" id="IPR009000">
    <property type="entry name" value="Transl_B-barrel_sf"/>
</dbReference>
<name>A0A0F5FSN3_9HYPH</name>
<feature type="domain" description="Ribosome maturation factor RimM PRC barrel" evidence="7">
    <location>
        <begin position="101"/>
        <end position="168"/>
    </location>
</feature>
<comment type="subcellular location">
    <subcellularLocation>
        <location evidence="5">Cytoplasm</location>
    </subcellularLocation>
</comment>